<gene>
    <name evidence="1" type="ORF">A8L45_10000</name>
</gene>
<comment type="caution">
    <text evidence="1">The sequence shown here is derived from an EMBL/GenBank/DDBJ whole genome shotgun (WGS) entry which is preliminary data.</text>
</comment>
<dbReference type="AlphaFoldDB" id="A0A1C3EJW6"/>
<evidence type="ECO:0000313" key="1">
    <source>
        <dbReference type="EMBL" id="ODA33532.1"/>
    </source>
</evidence>
<name>A0A1C3EJW6_9GAMM</name>
<dbReference type="EMBL" id="LYBM01000015">
    <property type="protein sequence ID" value="ODA33532.1"/>
    <property type="molecule type" value="Genomic_DNA"/>
</dbReference>
<protein>
    <submittedName>
        <fullName evidence="1">Uncharacterized protein</fullName>
    </submittedName>
</protein>
<sequence length="153" mass="15143">MVAVSTVGANTGIPMARIQDAPAGNPAAAASEAGMHGGTGNGMKTGQNKDLGGLLGGIGNLFTGGGEGGGNFLGGILETFGNVVPFVIEGGLKLFGIDPEKTTVSDAITQSKEKIGGIFEFFKGVADFIGGLIGLFTGGNKQDNQNGGNAQQA</sequence>
<reference evidence="1 2" key="1">
    <citation type="submission" date="2016-05" db="EMBL/GenBank/DDBJ databases">
        <title>Genomic Taxonomy of the Vibrionaceae.</title>
        <authorList>
            <person name="Gomez-Gil B."/>
            <person name="Enciso-Ibarra J."/>
        </authorList>
    </citation>
    <scope>NUCLEOTIDE SEQUENCE [LARGE SCALE GENOMIC DNA]</scope>
    <source>
        <strain evidence="1 2">CAIM 1920</strain>
    </source>
</reference>
<organism evidence="1 2">
    <name type="scientific">Veronia pacifica</name>
    <dbReference type="NCBI Taxonomy" id="1080227"/>
    <lineage>
        <taxon>Bacteria</taxon>
        <taxon>Pseudomonadati</taxon>
        <taxon>Pseudomonadota</taxon>
        <taxon>Gammaproteobacteria</taxon>
        <taxon>Vibrionales</taxon>
        <taxon>Vibrionaceae</taxon>
        <taxon>Veronia</taxon>
    </lineage>
</organism>
<dbReference type="Proteomes" id="UP000094936">
    <property type="component" value="Unassembled WGS sequence"/>
</dbReference>
<keyword evidence="2" id="KW-1185">Reference proteome</keyword>
<evidence type="ECO:0000313" key="2">
    <source>
        <dbReference type="Proteomes" id="UP000094936"/>
    </source>
</evidence>
<dbReference type="RefSeq" id="WP_068901798.1">
    <property type="nucleotide sequence ID" value="NZ_JBHUIF010000009.1"/>
</dbReference>
<accession>A0A1C3EJW6</accession>
<proteinExistence type="predicted"/>